<evidence type="ECO:0000313" key="3">
    <source>
        <dbReference type="EMBL" id="KIP07766.1"/>
    </source>
</evidence>
<keyword evidence="2" id="KW-0812">Transmembrane</keyword>
<proteinExistence type="predicted"/>
<keyword evidence="2" id="KW-0472">Membrane</keyword>
<reference evidence="3 4" key="1">
    <citation type="journal article" date="2014" name="PLoS Genet.">
        <title>Analysis of the Phlebiopsis gigantea genome, transcriptome and secretome provides insight into its pioneer colonization strategies of wood.</title>
        <authorList>
            <person name="Hori C."/>
            <person name="Ishida T."/>
            <person name="Igarashi K."/>
            <person name="Samejima M."/>
            <person name="Suzuki H."/>
            <person name="Master E."/>
            <person name="Ferreira P."/>
            <person name="Ruiz-Duenas F.J."/>
            <person name="Held B."/>
            <person name="Canessa P."/>
            <person name="Larrondo L.F."/>
            <person name="Schmoll M."/>
            <person name="Druzhinina I.S."/>
            <person name="Kubicek C.P."/>
            <person name="Gaskell J.A."/>
            <person name="Kersten P."/>
            <person name="St John F."/>
            <person name="Glasner J."/>
            <person name="Sabat G."/>
            <person name="Splinter BonDurant S."/>
            <person name="Syed K."/>
            <person name="Yadav J."/>
            <person name="Mgbeahuruike A.C."/>
            <person name="Kovalchuk A."/>
            <person name="Asiegbu F.O."/>
            <person name="Lackner G."/>
            <person name="Hoffmeister D."/>
            <person name="Rencoret J."/>
            <person name="Gutierrez A."/>
            <person name="Sun H."/>
            <person name="Lindquist E."/>
            <person name="Barry K."/>
            <person name="Riley R."/>
            <person name="Grigoriev I.V."/>
            <person name="Henrissat B."/>
            <person name="Kues U."/>
            <person name="Berka R.M."/>
            <person name="Martinez A.T."/>
            <person name="Covert S.F."/>
            <person name="Blanchette R.A."/>
            <person name="Cullen D."/>
        </authorList>
    </citation>
    <scope>NUCLEOTIDE SEQUENCE [LARGE SCALE GENOMIC DNA]</scope>
    <source>
        <strain evidence="3 4">11061_1 CR5-6</strain>
    </source>
</reference>
<dbReference type="Proteomes" id="UP000053257">
    <property type="component" value="Unassembled WGS sequence"/>
</dbReference>
<organism evidence="3 4">
    <name type="scientific">Phlebiopsis gigantea (strain 11061_1 CR5-6)</name>
    <name type="common">White-rot fungus</name>
    <name type="synonym">Peniophora gigantea</name>
    <dbReference type="NCBI Taxonomy" id="745531"/>
    <lineage>
        <taxon>Eukaryota</taxon>
        <taxon>Fungi</taxon>
        <taxon>Dikarya</taxon>
        <taxon>Basidiomycota</taxon>
        <taxon>Agaricomycotina</taxon>
        <taxon>Agaricomycetes</taxon>
        <taxon>Polyporales</taxon>
        <taxon>Phanerochaetaceae</taxon>
        <taxon>Phlebiopsis</taxon>
    </lineage>
</organism>
<feature type="region of interest" description="Disordered" evidence="1">
    <location>
        <begin position="1"/>
        <end position="22"/>
    </location>
</feature>
<dbReference type="EMBL" id="KN840491">
    <property type="protein sequence ID" value="KIP07766.1"/>
    <property type="molecule type" value="Genomic_DNA"/>
</dbReference>
<dbReference type="OrthoDB" id="3265172at2759"/>
<sequence length="200" mass="21857">MFMNKLRKLPTGPTQPTPGGVLVPRESRTTALARAAAPTTVSATLSAAGPKVLKPLTPAEQYWAARALTAEALLSAQTRHREEVQAVESRRAAEVDAVRQFHVQRERKLELVTAATLVALAALIAALLYMLHASHARPQQSRWLAPMHFTIPVLSPFASVVEHESSVIGSRVIVVIVLVTAVVAYGCFRYWLSHRPSRQT</sequence>
<evidence type="ECO:0000256" key="1">
    <source>
        <dbReference type="SAM" id="MobiDB-lite"/>
    </source>
</evidence>
<dbReference type="HOGENOM" id="CLU_099959_0_0_1"/>
<keyword evidence="2" id="KW-1133">Transmembrane helix</keyword>
<keyword evidence="4" id="KW-1185">Reference proteome</keyword>
<feature type="transmembrane region" description="Helical" evidence="2">
    <location>
        <begin position="109"/>
        <end position="131"/>
    </location>
</feature>
<feature type="compositionally biased region" description="Low complexity" evidence="1">
    <location>
        <begin position="9"/>
        <end position="22"/>
    </location>
</feature>
<name>A0A0C3RZG2_PHLG1</name>
<evidence type="ECO:0000313" key="4">
    <source>
        <dbReference type="Proteomes" id="UP000053257"/>
    </source>
</evidence>
<evidence type="ECO:0000256" key="2">
    <source>
        <dbReference type="SAM" id="Phobius"/>
    </source>
</evidence>
<accession>A0A0C3RZG2</accession>
<feature type="transmembrane region" description="Helical" evidence="2">
    <location>
        <begin position="173"/>
        <end position="192"/>
    </location>
</feature>
<gene>
    <name evidence="3" type="ORF">PHLGIDRAFT_408341</name>
</gene>
<protein>
    <submittedName>
        <fullName evidence="3">Uncharacterized protein</fullName>
    </submittedName>
</protein>
<dbReference type="AlphaFoldDB" id="A0A0C3RZG2"/>